<dbReference type="OrthoDB" id="1149618at2759"/>
<organism evidence="2 3">
    <name type="scientific">Pyrus ussuriensis x Pyrus communis</name>
    <dbReference type="NCBI Taxonomy" id="2448454"/>
    <lineage>
        <taxon>Eukaryota</taxon>
        <taxon>Viridiplantae</taxon>
        <taxon>Streptophyta</taxon>
        <taxon>Embryophyta</taxon>
        <taxon>Tracheophyta</taxon>
        <taxon>Spermatophyta</taxon>
        <taxon>Magnoliopsida</taxon>
        <taxon>eudicotyledons</taxon>
        <taxon>Gunneridae</taxon>
        <taxon>Pentapetalae</taxon>
        <taxon>rosids</taxon>
        <taxon>fabids</taxon>
        <taxon>Rosales</taxon>
        <taxon>Rosaceae</taxon>
        <taxon>Amygdaloideae</taxon>
        <taxon>Maleae</taxon>
        <taxon>Pyrus</taxon>
    </lineage>
</organism>
<dbReference type="InterPro" id="IPR058580">
    <property type="entry name" value="DUF2828"/>
</dbReference>
<evidence type="ECO:0000259" key="1">
    <source>
        <dbReference type="Pfam" id="PF11443"/>
    </source>
</evidence>
<comment type="caution">
    <text evidence="2">The sequence shown here is derived from an EMBL/GenBank/DDBJ whole genome shotgun (WGS) entry which is preliminary data.</text>
</comment>
<reference evidence="3" key="2">
    <citation type="submission" date="2019-10" db="EMBL/GenBank/DDBJ databases">
        <title>A de novo genome assembly of a pear dwarfing rootstock.</title>
        <authorList>
            <person name="Wang F."/>
            <person name="Wang J."/>
            <person name="Li S."/>
            <person name="Zhang Y."/>
            <person name="Fang M."/>
            <person name="Ma L."/>
            <person name="Zhao Y."/>
            <person name="Jiang S."/>
        </authorList>
    </citation>
    <scope>NUCLEOTIDE SEQUENCE [LARGE SCALE GENOMIC DNA]</scope>
</reference>
<proteinExistence type="predicted"/>
<dbReference type="PANTHER" id="PTHR31373">
    <property type="entry name" value="OS06G0652100 PROTEIN"/>
    <property type="match status" value="1"/>
</dbReference>
<accession>A0A5N5IBT6</accession>
<dbReference type="Pfam" id="PF11443">
    <property type="entry name" value="DUF2828"/>
    <property type="match status" value="1"/>
</dbReference>
<evidence type="ECO:0000313" key="3">
    <source>
        <dbReference type="Proteomes" id="UP000327157"/>
    </source>
</evidence>
<dbReference type="InterPro" id="IPR011205">
    <property type="entry name" value="UCP015417_vWA"/>
</dbReference>
<dbReference type="Proteomes" id="UP000327157">
    <property type="component" value="Chromosome 5"/>
</dbReference>
<keyword evidence="3" id="KW-1185">Reference proteome</keyword>
<protein>
    <recommendedName>
        <fullName evidence="1">DUF2828 domain-containing protein</fullName>
    </recommendedName>
</protein>
<evidence type="ECO:0000313" key="2">
    <source>
        <dbReference type="EMBL" id="KAB2637089.1"/>
    </source>
</evidence>
<sequence>MYFHCTKDAMSTMEFHKTLMNQVLRSAWSHNPLTTHKLICNFIDRRGDGGKRNQDEAFFTVAVWLHQNHSKTLAYNLVPISGSFGRILHLPCILSQVLRGKAHLKFTGRTREEADSNGMVKVKEKDAKSKCLKFDIEKFHHHKDHDHDHHDDYCLEITQAVTFLPTIADHHMQFENIARRFSGQNHAFEKGMVVFVVLTD</sequence>
<dbReference type="PANTHER" id="PTHR31373:SF17">
    <property type="entry name" value="OS06G0652100 PROTEIN"/>
    <property type="match status" value="1"/>
</dbReference>
<dbReference type="EMBL" id="SMOL01000004">
    <property type="protein sequence ID" value="KAB2637089.1"/>
    <property type="molecule type" value="Genomic_DNA"/>
</dbReference>
<dbReference type="AlphaFoldDB" id="A0A5N5IBT6"/>
<feature type="domain" description="DUF2828" evidence="1">
    <location>
        <begin position="16"/>
        <end position="183"/>
    </location>
</feature>
<reference evidence="2 3" key="3">
    <citation type="submission" date="2019-11" db="EMBL/GenBank/DDBJ databases">
        <title>A de novo genome assembly of a pear dwarfing rootstock.</title>
        <authorList>
            <person name="Wang F."/>
            <person name="Wang J."/>
            <person name="Li S."/>
            <person name="Zhang Y."/>
            <person name="Fang M."/>
            <person name="Ma L."/>
            <person name="Zhao Y."/>
            <person name="Jiang S."/>
        </authorList>
    </citation>
    <scope>NUCLEOTIDE SEQUENCE [LARGE SCALE GENOMIC DNA]</scope>
    <source>
        <strain evidence="2">S2</strain>
        <tissue evidence="2">Leaf</tissue>
    </source>
</reference>
<name>A0A5N5IBT6_9ROSA</name>
<reference evidence="2 3" key="1">
    <citation type="submission" date="2019-09" db="EMBL/GenBank/DDBJ databases">
        <authorList>
            <person name="Ou C."/>
        </authorList>
    </citation>
    <scope>NUCLEOTIDE SEQUENCE [LARGE SCALE GENOMIC DNA]</scope>
    <source>
        <strain evidence="2">S2</strain>
        <tissue evidence="2">Leaf</tissue>
    </source>
</reference>
<gene>
    <name evidence="2" type="ORF">D8674_027623</name>
</gene>